<keyword evidence="2 5" id="KW-0853">WD repeat</keyword>
<dbReference type="STRING" id="283909.R7VIR2"/>
<reference evidence="7" key="3">
    <citation type="submission" date="2015-06" db="UniProtKB">
        <authorList>
            <consortium name="EnsemblMetazoa"/>
        </authorList>
    </citation>
    <scope>IDENTIFICATION</scope>
</reference>
<dbReference type="EMBL" id="AMQN01000495">
    <property type="status" value="NOT_ANNOTATED_CDS"/>
    <property type="molecule type" value="Genomic_DNA"/>
</dbReference>
<keyword evidence="4" id="KW-0539">Nucleus</keyword>
<dbReference type="InterPro" id="IPR019775">
    <property type="entry name" value="WD40_repeat_CS"/>
</dbReference>
<comment type="subcellular location">
    <subcellularLocation>
        <location evidence="1">Nucleus</location>
    </subcellularLocation>
</comment>
<accession>R7VIR2</accession>
<dbReference type="OMA" id="HDGDVMD"/>
<evidence type="ECO:0000256" key="3">
    <source>
        <dbReference type="ARBA" id="ARBA00022737"/>
    </source>
</evidence>
<feature type="repeat" description="WD" evidence="5">
    <location>
        <begin position="221"/>
        <end position="263"/>
    </location>
</feature>
<dbReference type="InterPro" id="IPR036322">
    <property type="entry name" value="WD40_repeat_dom_sf"/>
</dbReference>
<dbReference type="Gene3D" id="2.130.10.10">
    <property type="entry name" value="YVTN repeat-like/Quinoprotein amine dehydrogenase"/>
    <property type="match status" value="1"/>
</dbReference>
<evidence type="ECO:0000256" key="1">
    <source>
        <dbReference type="ARBA" id="ARBA00004123"/>
    </source>
</evidence>
<dbReference type="HOGENOM" id="CLU_060663_1_0_1"/>
<reference evidence="6 8" key="2">
    <citation type="journal article" date="2013" name="Nature">
        <title>Insights into bilaterian evolution from three spiralian genomes.</title>
        <authorList>
            <person name="Simakov O."/>
            <person name="Marletaz F."/>
            <person name="Cho S.J."/>
            <person name="Edsinger-Gonzales E."/>
            <person name="Havlak P."/>
            <person name="Hellsten U."/>
            <person name="Kuo D.H."/>
            <person name="Larsson T."/>
            <person name="Lv J."/>
            <person name="Arendt D."/>
            <person name="Savage R."/>
            <person name="Osoegawa K."/>
            <person name="de Jong P."/>
            <person name="Grimwood J."/>
            <person name="Chapman J.A."/>
            <person name="Shapiro H."/>
            <person name="Aerts A."/>
            <person name="Otillar R.P."/>
            <person name="Terry A.Y."/>
            <person name="Boore J.L."/>
            <person name="Grigoriev I.V."/>
            <person name="Lindberg D.R."/>
            <person name="Seaver E.C."/>
            <person name="Weisblat D.A."/>
            <person name="Putnam N.H."/>
            <person name="Rokhsar D.S."/>
        </authorList>
    </citation>
    <scope>NUCLEOTIDE SEQUENCE</scope>
    <source>
        <strain evidence="6 8">I ESC-2004</strain>
    </source>
</reference>
<feature type="repeat" description="WD" evidence="5">
    <location>
        <begin position="265"/>
        <end position="307"/>
    </location>
</feature>
<evidence type="ECO:0000313" key="8">
    <source>
        <dbReference type="Proteomes" id="UP000014760"/>
    </source>
</evidence>
<name>R7VIR2_CAPTE</name>
<evidence type="ECO:0000313" key="6">
    <source>
        <dbReference type="EMBL" id="ELU18713.1"/>
    </source>
</evidence>
<organism evidence="6">
    <name type="scientific">Capitella teleta</name>
    <name type="common">Polychaete worm</name>
    <dbReference type="NCBI Taxonomy" id="283909"/>
    <lineage>
        <taxon>Eukaryota</taxon>
        <taxon>Metazoa</taxon>
        <taxon>Spiralia</taxon>
        <taxon>Lophotrochozoa</taxon>
        <taxon>Annelida</taxon>
        <taxon>Polychaeta</taxon>
        <taxon>Sedentaria</taxon>
        <taxon>Scolecida</taxon>
        <taxon>Capitellidae</taxon>
        <taxon>Capitella</taxon>
    </lineage>
</organism>
<dbReference type="Pfam" id="PF00400">
    <property type="entry name" value="WD40"/>
    <property type="match status" value="2"/>
</dbReference>
<reference evidence="8" key="1">
    <citation type="submission" date="2012-12" db="EMBL/GenBank/DDBJ databases">
        <authorList>
            <person name="Hellsten U."/>
            <person name="Grimwood J."/>
            <person name="Chapman J.A."/>
            <person name="Shapiro H."/>
            <person name="Aerts A."/>
            <person name="Otillar R.P."/>
            <person name="Terry A.Y."/>
            <person name="Boore J.L."/>
            <person name="Simakov O."/>
            <person name="Marletaz F."/>
            <person name="Cho S.-J."/>
            <person name="Edsinger-Gonzales E."/>
            <person name="Havlak P."/>
            <person name="Kuo D.-H."/>
            <person name="Larsson T."/>
            <person name="Lv J."/>
            <person name="Arendt D."/>
            <person name="Savage R."/>
            <person name="Osoegawa K."/>
            <person name="de Jong P."/>
            <person name="Lindberg D.R."/>
            <person name="Seaver E.C."/>
            <person name="Weisblat D.A."/>
            <person name="Putnam N.H."/>
            <person name="Grigoriev I.V."/>
            <person name="Rokhsar D.S."/>
        </authorList>
    </citation>
    <scope>NUCLEOTIDE SEQUENCE</scope>
    <source>
        <strain evidence="8">I ESC-2004</strain>
    </source>
</reference>
<dbReference type="PROSITE" id="PS50082">
    <property type="entry name" value="WD_REPEATS_2"/>
    <property type="match status" value="2"/>
</dbReference>
<proteinExistence type="predicted"/>
<keyword evidence="3" id="KW-0677">Repeat</keyword>
<gene>
    <name evidence="6" type="ORF">CAPTEDRAFT_166049</name>
</gene>
<dbReference type="EnsemblMetazoa" id="CapteT166049">
    <property type="protein sequence ID" value="CapteP166049"/>
    <property type="gene ID" value="CapteG166049"/>
</dbReference>
<dbReference type="PANTHER" id="PTHR22652:SF0">
    <property type="entry name" value="NUCLEOPORIN NUP43"/>
    <property type="match status" value="1"/>
</dbReference>
<dbReference type="PROSITE" id="PS00678">
    <property type="entry name" value="WD_REPEATS_1"/>
    <property type="match status" value="1"/>
</dbReference>
<dbReference type="AlphaFoldDB" id="R7VIR2"/>
<evidence type="ECO:0000256" key="4">
    <source>
        <dbReference type="ARBA" id="ARBA00023242"/>
    </source>
</evidence>
<evidence type="ECO:0000313" key="7">
    <source>
        <dbReference type="EnsemblMetazoa" id="CapteP166049"/>
    </source>
</evidence>
<evidence type="ECO:0000256" key="2">
    <source>
        <dbReference type="ARBA" id="ARBA00022574"/>
    </source>
</evidence>
<dbReference type="EMBL" id="KB291799">
    <property type="protein sequence ID" value="ELU18713.1"/>
    <property type="molecule type" value="Genomic_DNA"/>
</dbReference>
<dbReference type="FunCoup" id="R7VIR2">
    <property type="interactions" value="1836"/>
</dbReference>
<sequence length="383" mass="41990">MSGEKRITKFVSKKISKVKWRPPQNRASSQTDVFISGSWDDEDNQVSVWSVAKEEEIAADLDEFGGLLEGEPHRLCHLGLAGSVHDLCFFNYDLILVSSSLGGVTLLKHHSNSQTLSVVLEWKDLHRFHSQAECACTSVAPHGDHFVTVGEDGRLCLVNMEHRTPTAVIDKADSCSINAACMLKRDECATVNSSGQLKVWDLRQSQDVPRASRLFLPSNSASGERCALNCITNHPTQAHIVATGGQDGALSIWDMRQEKFPVTVLSAHASHLWEVVFHPNFPDHLFTCSEDGAAWHWDASRTEATPIFGSKDSVGESFHGSSAKVTESKSPWLTCQAAKNQLEITDLLPGSRMPINSIDIVDCTLLCGTDAEQIICVQDLVVA</sequence>
<dbReference type="InterPro" id="IPR001680">
    <property type="entry name" value="WD40_rpt"/>
</dbReference>
<dbReference type="PANTHER" id="PTHR22652">
    <property type="entry name" value="NUCLEOPORIN NUP43"/>
    <property type="match status" value="1"/>
</dbReference>
<evidence type="ECO:0000256" key="5">
    <source>
        <dbReference type="PROSITE-ProRule" id="PRU00221"/>
    </source>
</evidence>
<dbReference type="SMART" id="SM00320">
    <property type="entry name" value="WD40"/>
    <property type="match status" value="6"/>
</dbReference>
<dbReference type="InterPro" id="IPR015943">
    <property type="entry name" value="WD40/YVTN_repeat-like_dom_sf"/>
</dbReference>
<dbReference type="Proteomes" id="UP000014760">
    <property type="component" value="Unassembled WGS sequence"/>
</dbReference>
<dbReference type="SUPFAM" id="SSF50978">
    <property type="entry name" value="WD40 repeat-like"/>
    <property type="match status" value="1"/>
</dbReference>
<dbReference type="OrthoDB" id="9890280at2759"/>
<dbReference type="GO" id="GO:0031080">
    <property type="term" value="C:nuclear pore outer ring"/>
    <property type="evidence" value="ECO:0007669"/>
    <property type="project" value="TreeGrafter"/>
</dbReference>
<keyword evidence="8" id="KW-1185">Reference proteome</keyword>
<protein>
    <submittedName>
        <fullName evidence="6 7">Uncharacterized protein</fullName>
    </submittedName>
</protein>